<evidence type="ECO:0000313" key="3">
    <source>
        <dbReference type="Proteomes" id="UP000023152"/>
    </source>
</evidence>
<keyword evidence="1" id="KW-1133">Transmembrane helix</keyword>
<dbReference type="EMBL" id="ASPP01024737">
    <property type="protein sequence ID" value="ETO08743.1"/>
    <property type="molecule type" value="Genomic_DNA"/>
</dbReference>
<dbReference type="AlphaFoldDB" id="X6M429"/>
<reference evidence="2 3" key="1">
    <citation type="journal article" date="2013" name="Curr. Biol.">
        <title>The Genome of the Foraminiferan Reticulomyxa filosa.</title>
        <authorList>
            <person name="Glockner G."/>
            <person name="Hulsmann N."/>
            <person name="Schleicher M."/>
            <person name="Noegel A.A."/>
            <person name="Eichinger L."/>
            <person name="Gallinger C."/>
            <person name="Pawlowski J."/>
            <person name="Sierra R."/>
            <person name="Euteneuer U."/>
            <person name="Pillet L."/>
            <person name="Moustafa A."/>
            <person name="Platzer M."/>
            <person name="Groth M."/>
            <person name="Szafranski K."/>
            <person name="Schliwa M."/>
        </authorList>
    </citation>
    <scope>NUCLEOTIDE SEQUENCE [LARGE SCALE GENOMIC DNA]</scope>
</reference>
<keyword evidence="3" id="KW-1185">Reference proteome</keyword>
<organism evidence="2 3">
    <name type="scientific">Reticulomyxa filosa</name>
    <dbReference type="NCBI Taxonomy" id="46433"/>
    <lineage>
        <taxon>Eukaryota</taxon>
        <taxon>Sar</taxon>
        <taxon>Rhizaria</taxon>
        <taxon>Retaria</taxon>
        <taxon>Foraminifera</taxon>
        <taxon>Monothalamids</taxon>
        <taxon>Reticulomyxidae</taxon>
        <taxon>Reticulomyxa</taxon>
    </lineage>
</organism>
<feature type="transmembrane region" description="Helical" evidence="1">
    <location>
        <begin position="192"/>
        <end position="218"/>
    </location>
</feature>
<sequence length="219" mass="25520">MADIICVIFNVQMNLPEKFHTKSTHKNNQDFMKRKGTHLSGKDIVSYAFKNIFAIFHPLILEFHFKRAISSLNGKLDVQYGPLQALHSECQEFVEYDDCCHEYEDDDAYESECGNVDNDKEDESVSEKIYKQNDKNGVVVTNEPVRGANKNEQIISCRAVPGIHQSKHERLLDNEKIFKRTKNGRLYHFNCFYVFFLVLESSISHIFSLWAAIFFYVFL</sequence>
<evidence type="ECO:0000313" key="2">
    <source>
        <dbReference type="EMBL" id="ETO08743.1"/>
    </source>
</evidence>
<gene>
    <name evidence="2" type="ORF">RFI_28644</name>
</gene>
<comment type="caution">
    <text evidence="2">The sequence shown here is derived from an EMBL/GenBank/DDBJ whole genome shotgun (WGS) entry which is preliminary data.</text>
</comment>
<dbReference type="Proteomes" id="UP000023152">
    <property type="component" value="Unassembled WGS sequence"/>
</dbReference>
<protein>
    <submittedName>
        <fullName evidence="2">Uncharacterized protein</fullName>
    </submittedName>
</protein>
<evidence type="ECO:0000256" key="1">
    <source>
        <dbReference type="SAM" id="Phobius"/>
    </source>
</evidence>
<keyword evidence="1" id="KW-0472">Membrane</keyword>
<name>X6M429_RETFI</name>
<proteinExistence type="predicted"/>
<accession>X6M429</accession>
<keyword evidence="1" id="KW-0812">Transmembrane</keyword>